<keyword evidence="3" id="KW-0808">Transferase</keyword>
<keyword evidence="10" id="KW-1133">Transmembrane helix</keyword>
<dbReference type="GO" id="GO:0005524">
    <property type="term" value="F:ATP binding"/>
    <property type="evidence" value="ECO:0007669"/>
    <property type="project" value="UniProtKB-UniRule"/>
</dbReference>
<evidence type="ECO:0000256" key="9">
    <source>
        <dbReference type="ARBA" id="ARBA00022840"/>
    </source>
</evidence>
<feature type="region of interest" description="Disordered" evidence="15">
    <location>
        <begin position="1"/>
        <end position="25"/>
    </location>
</feature>
<keyword evidence="18" id="KW-1185">Reference proteome</keyword>
<dbReference type="PROSITE" id="PS50011">
    <property type="entry name" value="PROTEIN_KINASE_DOM"/>
    <property type="match status" value="1"/>
</dbReference>
<evidence type="ECO:0000256" key="14">
    <source>
        <dbReference type="PROSITE-ProRule" id="PRU10141"/>
    </source>
</evidence>
<keyword evidence="4" id="KW-0812">Transmembrane</keyword>
<keyword evidence="7 14" id="KW-0547">Nucleotide-binding</keyword>
<dbReference type="SMART" id="SM00219">
    <property type="entry name" value="TyrKc"/>
    <property type="match status" value="1"/>
</dbReference>
<evidence type="ECO:0000256" key="7">
    <source>
        <dbReference type="ARBA" id="ARBA00022741"/>
    </source>
</evidence>
<dbReference type="SUPFAM" id="SSF56112">
    <property type="entry name" value="Protein kinase-like (PK-like)"/>
    <property type="match status" value="1"/>
</dbReference>
<dbReference type="Proteomes" id="UP001168877">
    <property type="component" value="Unassembled WGS sequence"/>
</dbReference>
<dbReference type="Pfam" id="PF07714">
    <property type="entry name" value="PK_Tyr_Ser-Thr"/>
    <property type="match status" value="1"/>
</dbReference>
<dbReference type="AlphaFoldDB" id="A0AA39RT43"/>
<dbReference type="Gene3D" id="3.30.200.20">
    <property type="entry name" value="Phosphorylase Kinase, domain 1"/>
    <property type="match status" value="1"/>
</dbReference>
<feature type="compositionally biased region" description="Basic and acidic residues" evidence="15">
    <location>
        <begin position="15"/>
        <end position="25"/>
    </location>
</feature>
<evidence type="ECO:0000256" key="1">
    <source>
        <dbReference type="ARBA" id="ARBA00004167"/>
    </source>
</evidence>
<dbReference type="FunFam" id="3.30.200.20:FF:000142">
    <property type="entry name" value="Cysteine-rich receptor-like protein kinase 10"/>
    <property type="match status" value="1"/>
</dbReference>
<evidence type="ECO:0000256" key="15">
    <source>
        <dbReference type="SAM" id="MobiDB-lite"/>
    </source>
</evidence>
<comment type="caution">
    <text evidence="17">The sequence shown here is derived from an EMBL/GenBank/DDBJ whole genome shotgun (WGS) entry which is preliminary data.</text>
</comment>
<evidence type="ECO:0000256" key="12">
    <source>
        <dbReference type="ARBA" id="ARBA00023170"/>
    </source>
</evidence>
<dbReference type="InterPro" id="IPR020635">
    <property type="entry name" value="Tyr_kinase_cat_dom"/>
</dbReference>
<evidence type="ECO:0000256" key="2">
    <source>
        <dbReference type="ARBA" id="ARBA00022527"/>
    </source>
</evidence>
<organism evidence="17 18">
    <name type="scientific">Acer saccharum</name>
    <name type="common">Sugar maple</name>
    <dbReference type="NCBI Taxonomy" id="4024"/>
    <lineage>
        <taxon>Eukaryota</taxon>
        <taxon>Viridiplantae</taxon>
        <taxon>Streptophyta</taxon>
        <taxon>Embryophyta</taxon>
        <taxon>Tracheophyta</taxon>
        <taxon>Spermatophyta</taxon>
        <taxon>Magnoliopsida</taxon>
        <taxon>eudicotyledons</taxon>
        <taxon>Gunneridae</taxon>
        <taxon>Pentapetalae</taxon>
        <taxon>rosids</taxon>
        <taxon>malvids</taxon>
        <taxon>Sapindales</taxon>
        <taxon>Sapindaceae</taxon>
        <taxon>Hippocastanoideae</taxon>
        <taxon>Acereae</taxon>
        <taxon>Acer</taxon>
    </lineage>
</organism>
<keyword evidence="13" id="KW-0325">Glycoprotein</keyword>
<sequence>MTALTSLSITNHTSTRPEQDPETKRIGGVDEIDSMESLQFNFSTIKAATNDFPDDNKLGQGGFGAVYKGRLPNGQDIAVKRLSTNSRQGDLEFKNEVPLVAKLQHRNLVRLLGFCLEGRERLLIYEFVPNSSLDNFIFRPAGVPSCSLNITQMAISGEPVEKLFLWGHSACTLGNADHDYKVLIFGGFGVWEDIHVEMTLYCWIHYEEH</sequence>
<dbReference type="PANTHER" id="PTHR27002">
    <property type="entry name" value="RECEPTOR-LIKE SERINE/THREONINE-PROTEIN KINASE SD1-8"/>
    <property type="match status" value="1"/>
</dbReference>
<feature type="compositionally biased region" description="Polar residues" evidence="15">
    <location>
        <begin position="1"/>
        <end position="14"/>
    </location>
</feature>
<dbReference type="InterPro" id="IPR017441">
    <property type="entry name" value="Protein_kinase_ATP_BS"/>
</dbReference>
<comment type="subcellular location">
    <subcellularLocation>
        <location evidence="1">Membrane</location>
        <topology evidence="1">Single-pass membrane protein</topology>
    </subcellularLocation>
</comment>
<dbReference type="InterPro" id="IPR001245">
    <property type="entry name" value="Ser-Thr/Tyr_kinase_cat_dom"/>
</dbReference>
<dbReference type="PANTHER" id="PTHR27002:SF1104">
    <property type="entry name" value="CYSTEINE-RICH RECEPTOR-LIKE PROTEIN KINASE 27-RELATED"/>
    <property type="match status" value="1"/>
</dbReference>
<dbReference type="EMBL" id="JAUESC010000385">
    <property type="protein sequence ID" value="KAK0579381.1"/>
    <property type="molecule type" value="Genomic_DNA"/>
</dbReference>
<evidence type="ECO:0000256" key="6">
    <source>
        <dbReference type="ARBA" id="ARBA00022737"/>
    </source>
</evidence>
<dbReference type="GO" id="GO:0004674">
    <property type="term" value="F:protein serine/threonine kinase activity"/>
    <property type="evidence" value="ECO:0007669"/>
    <property type="project" value="UniProtKB-KW"/>
</dbReference>
<dbReference type="InterPro" id="IPR000719">
    <property type="entry name" value="Prot_kinase_dom"/>
</dbReference>
<keyword evidence="9 14" id="KW-0067">ATP-binding</keyword>
<evidence type="ECO:0000256" key="13">
    <source>
        <dbReference type="ARBA" id="ARBA00023180"/>
    </source>
</evidence>
<gene>
    <name evidence="17" type="ORF">LWI29_025454</name>
</gene>
<reference evidence="17" key="2">
    <citation type="submission" date="2023-06" db="EMBL/GenBank/DDBJ databases">
        <authorList>
            <person name="Swenson N.G."/>
            <person name="Wegrzyn J.L."/>
            <person name="Mcevoy S.L."/>
        </authorList>
    </citation>
    <scope>NUCLEOTIDE SEQUENCE</scope>
    <source>
        <strain evidence="17">NS2018</strain>
        <tissue evidence="17">Leaf</tissue>
    </source>
</reference>
<keyword evidence="12" id="KW-0675">Receptor</keyword>
<dbReference type="InterPro" id="IPR011009">
    <property type="entry name" value="Kinase-like_dom_sf"/>
</dbReference>
<reference evidence="17" key="1">
    <citation type="journal article" date="2022" name="Plant J.">
        <title>Strategies of tolerance reflected in two North American maple genomes.</title>
        <authorList>
            <person name="McEvoy S.L."/>
            <person name="Sezen U.U."/>
            <person name="Trouern-Trend A."/>
            <person name="McMahon S.M."/>
            <person name="Schaberg P.G."/>
            <person name="Yang J."/>
            <person name="Wegrzyn J.L."/>
            <person name="Swenson N.G."/>
        </authorList>
    </citation>
    <scope>NUCLEOTIDE SEQUENCE</scope>
    <source>
        <strain evidence="17">NS2018</strain>
    </source>
</reference>
<keyword evidence="5" id="KW-0732">Signal</keyword>
<evidence type="ECO:0000256" key="11">
    <source>
        <dbReference type="ARBA" id="ARBA00023136"/>
    </source>
</evidence>
<evidence type="ECO:0000256" key="3">
    <source>
        <dbReference type="ARBA" id="ARBA00022679"/>
    </source>
</evidence>
<name>A0AA39RT43_ACESA</name>
<evidence type="ECO:0000256" key="8">
    <source>
        <dbReference type="ARBA" id="ARBA00022777"/>
    </source>
</evidence>
<keyword evidence="11" id="KW-0472">Membrane</keyword>
<feature type="binding site" evidence="14">
    <location>
        <position position="80"/>
    </location>
    <ligand>
        <name>ATP</name>
        <dbReference type="ChEBI" id="CHEBI:30616"/>
    </ligand>
</feature>
<dbReference type="GO" id="GO:0005886">
    <property type="term" value="C:plasma membrane"/>
    <property type="evidence" value="ECO:0007669"/>
    <property type="project" value="TreeGrafter"/>
</dbReference>
<evidence type="ECO:0000313" key="18">
    <source>
        <dbReference type="Proteomes" id="UP001168877"/>
    </source>
</evidence>
<evidence type="ECO:0000259" key="16">
    <source>
        <dbReference type="PROSITE" id="PS50011"/>
    </source>
</evidence>
<dbReference type="GO" id="GO:0004713">
    <property type="term" value="F:protein tyrosine kinase activity"/>
    <property type="evidence" value="ECO:0007669"/>
    <property type="project" value="InterPro"/>
</dbReference>
<keyword evidence="6" id="KW-0677">Repeat</keyword>
<evidence type="ECO:0000256" key="4">
    <source>
        <dbReference type="ARBA" id="ARBA00022692"/>
    </source>
</evidence>
<dbReference type="PROSITE" id="PS00107">
    <property type="entry name" value="PROTEIN_KINASE_ATP"/>
    <property type="match status" value="1"/>
</dbReference>
<protein>
    <recommendedName>
        <fullName evidence="16">Protein kinase domain-containing protein</fullName>
    </recommendedName>
</protein>
<evidence type="ECO:0000256" key="10">
    <source>
        <dbReference type="ARBA" id="ARBA00022989"/>
    </source>
</evidence>
<evidence type="ECO:0000313" key="17">
    <source>
        <dbReference type="EMBL" id="KAK0579381.1"/>
    </source>
</evidence>
<feature type="domain" description="Protein kinase" evidence="16">
    <location>
        <begin position="52"/>
        <end position="209"/>
    </location>
</feature>
<keyword evidence="8" id="KW-0418">Kinase</keyword>
<proteinExistence type="predicted"/>
<accession>A0AA39RT43</accession>
<keyword evidence="2" id="KW-0723">Serine/threonine-protein kinase</keyword>
<evidence type="ECO:0000256" key="5">
    <source>
        <dbReference type="ARBA" id="ARBA00022729"/>
    </source>
</evidence>